<feature type="non-terminal residue" evidence="9">
    <location>
        <position position="1"/>
    </location>
</feature>
<reference evidence="9 10" key="1">
    <citation type="submission" date="2019-09" db="EMBL/GenBank/DDBJ databases">
        <title>Bird 10,000 Genomes (B10K) Project - Family phase.</title>
        <authorList>
            <person name="Zhang G."/>
        </authorList>
    </citation>
    <scope>NUCLEOTIDE SEQUENCE [LARGE SCALE GENOMIC DNA]</scope>
    <source>
        <strain evidence="9">B10K-DU-002-14</strain>
        <tissue evidence="9">Muscle</tissue>
    </source>
</reference>
<feature type="domain" description="C2H2-type" evidence="8">
    <location>
        <begin position="40"/>
        <end position="65"/>
    </location>
</feature>
<evidence type="ECO:0000256" key="4">
    <source>
        <dbReference type="ARBA" id="ARBA00022771"/>
    </source>
</evidence>
<dbReference type="Gene3D" id="3.30.160.60">
    <property type="entry name" value="Classic Zinc Finger"/>
    <property type="match status" value="1"/>
</dbReference>
<dbReference type="EMBL" id="VXBJ01006300">
    <property type="protein sequence ID" value="NXN31577.1"/>
    <property type="molecule type" value="Genomic_DNA"/>
</dbReference>
<evidence type="ECO:0000256" key="2">
    <source>
        <dbReference type="ARBA" id="ARBA00022723"/>
    </source>
</evidence>
<gene>
    <name evidence="9" type="primary">Znf629</name>
    <name evidence="9" type="ORF">NYCSEM_R15701</name>
</gene>
<evidence type="ECO:0000259" key="8">
    <source>
        <dbReference type="PROSITE" id="PS50157"/>
    </source>
</evidence>
<organism evidence="9 10">
    <name type="scientific">Nycticryphes semicollaris</name>
    <dbReference type="NCBI Taxonomy" id="227226"/>
    <lineage>
        <taxon>Eukaryota</taxon>
        <taxon>Metazoa</taxon>
        <taxon>Chordata</taxon>
        <taxon>Craniata</taxon>
        <taxon>Vertebrata</taxon>
        <taxon>Euteleostomi</taxon>
        <taxon>Archelosauria</taxon>
        <taxon>Archosauria</taxon>
        <taxon>Dinosauria</taxon>
        <taxon>Saurischia</taxon>
        <taxon>Theropoda</taxon>
        <taxon>Coelurosauria</taxon>
        <taxon>Aves</taxon>
        <taxon>Neognathae</taxon>
        <taxon>Neoaves</taxon>
        <taxon>Charadriiformes</taxon>
        <taxon>Rostratulidae</taxon>
        <taxon>Nycticryphes</taxon>
    </lineage>
</organism>
<sequence length="65" mass="7471">LLCHEGAIGDKHSRYSECEEVVSETSNLQQHEASQKEKTHKCPKCNKSFKWSSDLIKQQRTHTGE</sequence>
<keyword evidence="10" id="KW-1185">Reference proteome</keyword>
<dbReference type="InterPro" id="IPR013087">
    <property type="entry name" value="Znf_C2H2_type"/>
</dbReference>
<keyword evidence="5" id="KW-0862">Zinc</keyword>
<dbReference type="Proteomes" id="UP000586634">
    <property type="component" value="Unassembled WGS sequence"/>
</dbReference>
<keyword evidence="2" id="KW-0479">Metal-binding</keyword>
<evidence type="ECO:0000256" key="5">
    <source>
        <dbReference type="ARBA" id="ARBA00022833"/>
    </source>
</evidence>
<keyword evidence="4 7" id="KW-0863">Zinc-finger</keyword>
<evidence type="ECO:0000256" key="3">
    <source>
        <dbReference type="ARBA" id="ARBA00022737"/>
    </source>
</evidence>
<proteinExistence type="predicted"/>
<feature type="non-terminal residue" evidence="9">
    <location>
        <position position="65"/>
    </location>
</feature>
<evidence type="ECO:0000313" key="10">
    <source>
        <dbReference type="Proteomes" id="UP000586634"/>
    </source>
</evidence>
<dbReference type="OrthoDB" id="654211at2759"/>
<evidence type="ECO:0000313" key="9">
    <source>
        <dbReference type="EMBL" id="NXN31577.1"/>
    </source>
</evidence>
<comment type="caution">
    <text evidence="9">The sequence shown here is derived from an EMBL/GenBank/DDBJ whole genome shotgun (WGS) entry which is preliminary data.</text>
</comment>
<comment type="subcellular location">
    <subcellularLocation>
        <location evidence="1">Nucleus</location>
    </subcellularLocation>
</comment>
<accession>A0A7L1HZG2</accession>
<dbReference type="AlphaFoldDB" id="A0A7L1HZG2"/>
<dbReference type="InterPro" id="IPR036236">
    <property type="entry name" value="Znf_C2H2_sf"/>
</dbReference>
<dbReference type="SUPFAM" id="SSF57667">
    <property type="entry name" value="beta-beta-alpha zinc fingers"/>
    <property type="match status" value="1"/>
</dbReference>
<keyword evidence="3" id="KW-0677">Repeat</keyword>
<dbReference type="PROSITE" id="PS50157">
    <property type="entry name" value="ZINC_FINGER_C2H2_2"/>
    <property type="match status" value="1"/>
</dbReference>
<name>A0A7L1HZG2_9CHAR</name>
<dbReference type="FunFam" id="3.30.160.60:FF:000512">
    <property type="entry name" value="zinc finger protein 197 isoform X1"/>
    <property type="match status" value="1"/>
</dbReference>
<dbReference type="GO" id="GO:0005634">
    <property type="term" value="C:nucleus"/>
    <property type="evidence" value="ECO:0007669"/>
    <property type="project" value="UniProtKB-SubCell"/>
</dbReference>
<evidence type="ECO:0000256" key="7">
    <source>
        <dbReference type="PROSITE-ProRule" id="PRU00042"/>
    </source>
</evidence>
<keyword evidence="6" id="KW-0539">Nucleus</keyword>
<evidence type="ECO:0000256" key="1">
    <source>
        <dbReference type="ARBA" id="ARBA00004123"/>
    </source>
</evidence>
<dbReference type="GO" id="GO:0008270">
    <property type="term" value="F:zinc ion binding"/>
    <property type="evidence" value="ECO:0007669"/>
    <property type="project" value="UniProtKB-KW"/>
</dbReference>
<protein>
    <submittedName>
        <fullName evidence="9">ZN629 protein</fullName>
    </submittedName>
</protein>
<evidence type="ECO:0000256" key="6">
    <source>
        <dbReference type="ARBA" id="ARBA00023242"/>
    </source>
</evidence>